<evidence type="ECO:0000256" key="2">
    <source>
        <dbReference type="SAM" id="Phobius"/>
    </source>
</evidence>
<name>A0A6G1JP60_9PLEO</name>
<feature type="domain" description="DUF1279" evidence="3">
    <location>
        <begin position="111"/>
        <end position="244"/>
    </location>
</feature>
<dbReference type="Pfam" id="PF06916">
    <property type="entry name" value="FAM210A-B_dom"/>
    <property type="match status" value="1"/>
</dbReference>
<sequence>MLASAPAARVWTEQLLLRGASLSLPRSAAARQTAPFLRTLASASRPAARPRLHLRPPTQALQQNALFLRGERSMLARRLRSLRFKSDKKPPQTPNPTPHLGSPEPALSLTQRFKKLSREYGWLALWVYLGLTALDFPFCFLAVRTLGVERIGHYEHVIVESVKDVLRIPFPTLWKQAESTGVSVTDGVSEATAREGPLGSSEADQAMAKDNAAGASIWTQLALAYAVHKSLIFIRIPLTAAVLPKVAKTLRGWGYTVGRAKAK</sequence>
<dbReference type="PANTHER" id="PTHR21377:SF0">
    <property type="entry name" value="PROTEIN FAM210B, MITOCHONDRIAL"/>
    <property type="match status" value="1"/>
</dbReference>
<keyword evidence="2" id="KW-1133">Transmembrane helix</keyword>
<keyword evidence="2" id="KW-0472">Membrane</keyword>
<dbReference type="OrthoDB" id="426386at2759"/>
<keyword evidence="5" id="KW-1185">Reference proteome</keyword>
<protein>
    <recommendedName>
        <fullName evidence="3">DUF1279 domain-containing protein</fullName>
    </recommendedName>
</protein>
<feature type="transmembrane region" description="Helical" evidence="2">
    <location>
        <begin position="120"/>
        <end position="143"/>
    </location>
</feature>
<dbReference type="InterPro" id="IPR045866">
    <property type="entry name" value="FAM210A/B-like"/>
</dbReference>
<organism evidence="4 5">
    <name type="scientific">Lentithecium fluviatile CBS 122367</name>
    <dbReference type="NCBI Taxonomy" id="1168545"/>
    <lineage>
        <taxon>Eukaryota</taxon>
        <taxon>Fungi</taxon>
        <taxon>Dikarya</taxon>
        <taxon>Ascomycota</taxon>
        <taxon>Pezizomycotina</taxon>
        <taxon>Dothideomycetes</taxon>
        <taxon>Pleosporomycetidae</taxon>
        <taxon>Pleosporales</taxon>
        <taxon>Massarineae</taxon>
        <taxon>Lentitheciaceae</taxon>
        <taxon>Lentithecium</taxon>
    </lineage>
</organism>
<keyword evidence="2" id="KW-0812">Transmembrane</keyword>
<dbReference type="GO" id="GO:0005739">
    <property type="term" value="C:mitochondrion"/>
    <property type="evidence" value="ECO:0007669"/>
    <property type="project" value="TreeGrafter"/>
</dbReference>
<dbReference type="AlphaFoldDB" id="A0A6G1JP60"/>
<feature type="region of interest" description="Disordered" evidence="1">
    <location>
        <begin position="84"/>
        <end position="106"/>
    </location>
</feature>
<evidence type="ECO:0000313" key="5">
    <source>
        <dbReference type="Proteomes" id="UP000799291"/>
    </source>
</evidence>
<reference evidence="4" key="1">
    <citation type="journal article" date="2020" name="Stud. Mycol.">
        <title>101 Dothideomycetes genomes: a test case for predicting lifestyles and emergence of pathogens.</title>
        <authorList>
            <person name="Haridas S."/>
            <person name="Albert R."/>
            <person name="Binder M."/>
            <person name="Bloem J."/>
            <person name="Labutti K."/>
            <person name="Salamov A."/>
            <person name="Andreopoulos B."/>
            <person name="Baker S."/>
            <person name="Barry K."/>
            <person name="Bills G."/>
            <person name="Bluhm B."/>
            <person name="Cannon C."/>
            <person name="Castanera R."/>
            <person name="Culley D."/>
            <person name="Daum C."/>
            <person name="Ezra D."/>
            <person name="Gonzalez J."/>
            <person name="Henrissat B."/>
            <person name="Kuo A."/>
            <person name="Liang C."/>
            <person name="Lipzen A."/>
            <person name="Lutzoni F."/>
            <person name="Magnuson J."/>
            <person name="Mondo S."/>
            <person name="Nolan M."/>
            <person name="Ohm R."/>
            <person name="Pangilinan J."/>
            <person name="Park H.-J."/>
            <person name="Ramirez L."/>
            <person name="Alfaro M."/>
            <person name="Sun H."/>
            <person name="Tritt A."/>
            <person name="Yoshinaga Y."/>
            <person name="Zwiers L.-H."/>
            <person name="Turgeon B."/>
            <person name="Goodwin S."/>
            <person name="Spatafora J."/>
            <person name="Crous P."/>
            <person name="Grigoriev I."/>
        </authorList>
    </citation>
    <scope>NUCLEOTIDE SEQUENCE</scope>
    <source>
        <strain evidence="4">CBS 122367</strain>
    </source>
</reference>
<evidence type="ECO:0000313" key="4">
    <source>
        <dbReference type="EMBL" id="KAF2692276.1"/>
    </source>
</evidence>
<proteinExistence type="predicted"/>
<accession>A0A6G1JP60</accession>
<dbReference type="Proteomes" id="UP000799291">
    <property type="component" value="Unassembled WGS sequence"/>
</dbReference>
<evidence type="ECO:0000259" key="3">
    <source>
        <dbReference type="Pfam" id="PF06916"/>
    </source>
</evidence>
<dbReference type="InterPro" id="IPR009688">
    <property type="entry name" value="FAM210A/B-like_dom"/>
</dbReference>
<dbReference type="PANTHER" id="PTHR21377">
    <property type="entry name" value="PROTEIN FAM210B, MITOCHONDRIAL"/>
    <property type="match status" value="1"/>
</dbReference>
<dbReference type="EMBL" id="MU005569">
    <property type="protein sequence ID" value="KAF2692276.1"/>
    <property type="molecule type" value="Genomic_DNA"/>
</dbReference>
<gene>
    <name evidence="4" type="ORF">K458DRAFT_449222</name>
</gene>
<evidence type="ECO:0000256" key="1">
    <source>
        <dbReference type="SAM" id="MobiDB-lite"/>
    </source>
</evidence>